<name>A0A2U8FJC7_9PAST</name>
<dbReference type="Proteomes" id="UP000244920">
    <property type="component" value="Chromosome"/>
</dbReference>
<protein>
    <recommendedName>
        <fullName evidence="3">Tetratricopeptide repeat protein</fullName>
    </recommendedName>
</protein>
<dbReference type="KEGG" id="apor:DDU33_06040"/>
<dbReference type="InterPro" id="IPR011990">
    <property type="entry name" value="TPR-like_helical_dom_sf"/>
</dbReference>
<keyword evidence="2" id="KW-1185">Reference proteome</keyword>
<accession>A0A2U8FJC7</accession>
<gene>
    <name evidence="1" type="ORF">DDU33_06040</name>
</gene>
<reference evidence="2" key="1">
    <citation type="submission" date="2018-05" db="EMBL/GenBank/DDBJ databases">
        <title>Complete genome sequence of Actinobacillus porcitonsillarum reference strain 9953L55 (CCUG 46996).</title>
        <authorList>
            <person name="Dona V."/>
            <person name="Perreten V."/>
        </authorList>
    </citation>
    <scope>NUCLEOTIDE SEQUENCE [LARGE SCALE GENOMIC DNA]</scope>
    <source>
        <strain evidence="2">9953L55</strain>
    </source>
</reference>
<proteinExistence type="predicted"/>
<evidence type="ECO:0000313" key="2">
    <source>
        <dbReference type="Proteomes" id="UP000244920"/>
    </source>
</evidence>
<dbReference type="RefSeq" id="WP_108923748.1">
    <property type="nucleotide sequence ID" value="NZ_CP029206.1"/>
</dbReference>
<dbReference type="SUPFAM" id="SSF48452">
    <property type="entry name" value="TPR-like"/>
    <property type="match status" value="1"/>
</dbReference>
<evidence type="ECO:0000313" key="1">
    <source>
        <dbReference type="EMBL" id="AWI51063.1"/>
    </source>
</evidence>
<sequence>MSLDIDRINQQLLIFAKEVRVAFDNKDYLLAKDILESKVLKLAPNVPLALSDLAFAESKLGNHLTAYNHLMKAIQVSGIQVNSAIYDELVSVTQKLHRYEESRYYAKLSLKVKKEEVSKEKVTIFPIPSMAPPGLSHDKSKNLICYSLFGQLPRYCETAVINSRIALQIYPEWTCRFYVDDSVPKNIIQRLEANGAQIVYVTEEQKKISGLFWRFFVFDDKDVQCFIIRDADSLLSYKEKAAVDEWLSSGKWFHIMRDAYEHSELILAGMWGGYAGVLKNMEELVTKHFSNLSILNKTIDQVFLRKIIWPTVSQSVIVHDNYMLEPNSLCYPDYPISEIEKIPYFHVGMIDSGIKTVKFYLDKAYIGHVKWFLQDEDGNEVCSYVSLSKQYSDDYIVEVNLPYHYSLRIAENQWHFSYQLIHEN</sequence>
<dbReference type="AlphaFoldDB" id="A0A2U8FJC7"/>
<organism evidence="1 2">
    <name type="scientific">Actinobacillus porcitonsillarum</name>
    <dbReference type="NCBI Taxonomy" id="189834"/>
    <lineage>
        <taxon>Bacteria</taxon>
        <taxon>Pseudomonadati</taxon>
        <taxon>Pseudomonadota</taxon>
        <taxon>Gammaproteobacteria</taxon>
        <taxon>Pasteurellales</taxon>
        <taxon>Pasteurellaceae</taxon>
        <taxon>Actinobacillus</taxon>
    </lineage>
</organism>
<dbReference type="Gene3D" id="1.25.40.10">
    <property type="entry name" value="Tetratricopeptide repeat domain"/>
    <property type="match status" value="1"/>
</dbReference>
<dbReference type="EMBL" id="CP029206">
    <property type="protein sequence ID" value="AWI51063.1"/>
    <property type="molecule type" value="Genomic_DNA"/>
</dbReference>
<evidence type="ECO:0008006" key="3">
    <source>
        <dbReference type="Google" id="ProtNLM"/>
    </source>
</evidence>